<reference evidence="4 5" key="1">
    <citation type="submission" date="2017-05" db="EMBL/GenBank/DDBJ databases">
        <authorList>
            <person name="Song R."/>
            <person name="Chenine A.L."/>
            <person name="Ruprecht R.M."/>
        </authorList>
    </citation>
    <scope>NUCLEOTIDE SEQUENCE [LARGE SCALE GENOMIC DNA]</scope>
    <source>
        <strain evidence="4 5">DSM 26136</strain>
    </source>
</reference>
<dbReference type="RefSeq" id="WP_087283323.1">
    <property type="nucleotide sequence ID" value="NZ_CP021455.1"/>
</dbReference>
<dbReference type="Proteomes" id="UP000196138">
    <property type="component" value="Chromosome"/>
</dbReference>
<evidence type="ECO:0000256" key="1">
    <source>
        <dbReference type="ARBA" id="ARBA00006739"/>
    </source>
</evidence>
<dbReference type="InterPro" id="IPR029044">
    <property type="entry name" value="Nucleotide-diphossugar_trans"/>
</dbReference>
<comment type="similarity">
    <text evidence="1">Belongs to the glycosyltransferase 2 family.</text>
</comment>
<accession>A0A1Y0ERV7</accession>
<evidence type="ECO:0000256" key="3">
    <source>
        <dbReference type="ARBA" id="ARBA00022679"/>
    </source>
</evidence>
<protein>
    <submittedName>
        <fullName evidence="4">Uncharacterized protein</fullName>
    </submittedName>
</protein>
<keyword evidence="3" id="KW-0808">Transferase</keyword>
<keyword evidence="5" id="KW-1185">Reference proteome</keyword>
<evidence type="ECO:0000256" key="2">
    <source>
        <dbReference type="ARBA" id="ARBA00022676"/>
    </source>
</evidence>
<gene>
    <name evidence="4" type="ORF">CCO03_17925</name>
</gene>
<evidence type="ECO:0000313" key="4">
    <source>
        <dbReference type="EMBL" id="ARU06306.1"/>
    </source>
</evidence>
<dbReference type="GO" id="GO:0016757">
    <property type="term" value="F:glycosyltransferase activity"/>
    <property type="evidence" value="ECO:0007669"/>
    <property type="project" value="UniProtKB-KW"/>
</dbReference>
<dbReference type="Pfam" id="PF13641">
    <property type="entry name" value="Glyco_tranf_2_3"/>
    <property type="match status" value="1"/>
</dbReference>
<sequence>MRSEVNGLVVSIVSHGHGEQVRALLHQLAALSSVDRVVLTLNQAEPELADALEADGQARPWPFELVVHQNLSSQGFGANHNQAWRLYARLHAQDHGLAPEAGCFAVVNPDIALREDPFAPLRARLARDPALGCVCPVQVDETGARQDFARRLPTPGSIARRVGWSVSRRLGWTHAPQAPGQVAPGEAPDWVNAAFWLVRAQAWQATGGFDPNYFMYGEDVDWCLRLQLAGWGLAVEPSAQVVHVAQRNSRRNARHLRWHLSSLWQLWQSPAYRDFKAQRAGR</sequence>
<dbReference type="PANTHER" id="PTHR43179:SF12">
    <property type="entry name" value="GALACTOFURANOSYLTRANSFERASE GLFT2"/>
    <property type="match status" value="1"/>
</dbReference>
<dbReference type="PANTHER" id="PTHR43179">
    <property type="entry name" value="RHAMNOSYLTRANSFERASE WBBL"/>
    <property type="match status" value="1"/>
</dbReference>
<organism evidence="4 5">
    <name type="scientific">Comamonas serinivorans</name>
    <dbReference type="NCBI Taxonomy" id="1082851"/>
    <lineage>
        <taxon>Bacteria</taxon>
        <taxon>Pseudomonadati</taxon>
        <taxon>Pseudomonadota</taxon>
        <taxon>Betaproteobacteria</taxon>
        <taxon>Burkholderiales</taxon>
        <taxon>Comamonadaceae</taxon>
        <taxon>Comamonas</taxon>
    </lineage>
</organism>
<keyword evidence="2" id="KW-0328">Glycosyltransferase</keyword>
<dbReference type="OrthoDB" id="9771846at2"/>
<dbReference type="EMBL" id="CP021455">
    <property type="protein sequence ID" value="ARU06306.1"/>
    <property type="molecule type" value="Genomic_DNA"/>
</dbReference>
<dbReference type="AlphaFoldDB" id="A0A1Y0ERV7"/>
<dbReference type="KEGG" id="cser:CCO03_17925"/>
<dbReference type="SUPFAM" id="SSF53448">
    <property type="entry name" value="Nucleotide-diphospho-sugar transferases"/>
    <property type="match status" value="1"/>
</dbReference>
<proteinExistence type="inferred from homology"/>
<dbReference type="Gene3D" id="3.90.550.10">
    <property type="entry name" value="Spore Coat Polysaccharide Biosynthesis Protein SpsA, Chain A"/>
    <property type="match status" value="1"/>
</dbReference>
<evidence type="ECO:0000313" key="5">
    <source>
        <dbReference type="Proteomes" id="UP000196138"/>
    </source>
</evidence>
<name>A0A1Y0ERV7_9BURK</name>